<accession>A0AA41Q4X1</accession>
<evidence type="ECO:0000256" key="1">
    <source>
        <dbReference type="PROSITE-ProRule" id="PRU00339"/>
    </source>
</evidence>
<gene>
    <name evidence="2" type="ORF">LZ495_29860</name>
</gene>
<sequence>MTAPITAAAAPARRSAPGVTCPVCRVPPHPRTFTCPDCREDLAPLAFLRSRADRAYNLGLDLAKHGLGEQAVAALELALADDGSFVDALVVLGKVHAQLGNEAEARAAWQRALKAAPDHPSATAGLAHLDRLAT</sequence>
<dbReference type="EMBL" id="JAKFHA010000023">
    <property type="protein sequence ID" value="MCF2531401.1"/>
    <property type="molecule type" value="Genomic_DNA"/>
</dbReference>
<dbReference type="Proteomes" id="UP001165378">
    <property type="component" value="Unassembled WGS sequence"/>
</dbReference>
<dbReference type="Gene3D" id="1.25.40.10">
    <property type="entry name" value="Tetratricopeptide repeat domain"/>
    <property type="match status" value="1"/>
</dbReference>
<comment type="caution">
    <text evidence="2">The sequence shown here is derived from an EMBL/GenBank/DDBJ whole genome shotgun (WGS) entry which is preliminary data.</text>
</comment>
<dbReference type="Pfam" id="PF13432">
    <property type="entry name" value="TPR_16"/>
    <property type="match status" value="1"/>
</dbReference>
<evidence type="ECO:0000313" key="3">
    <source>
        <dbReference type="Proteomes" id="UP001165378"/>
    </source>
</evidence>
<keyword evidence="3" id="KW-1185">Reference proteome</keyword>
<dbReference type="SMART" id="SM00028">
    <property type="entry name" value="TPR"/>
    <property type="match status" value="2"/>
</dbReference>
<reference evidence="2" key="1">
    <citation type="submission" date="2022-01" db="EMBL/GenBank/DDBJ databases">
        <title>Genome-Based Taxonomic Classification of the Phylum Actinobacteria.</title>
        <authorList>
            <person name="Gao Y."/>
        </authorList>
    </citation>
    <scope>NUCLEOTIDE SEQUENCE</scope>
    <source>
        <strain evidence="2">KLBMP 8922</strain>
    </source>
</reference>
<dbReference type="AlphaFoldDB" id="A0AA41Q4X1"/>
<dbReference type="SUPFAM" id="SSF48452">
    <property type="entry name" value="TPR-like"/>
    <property type="match status" value="1"/>
</dbReference>
<dbReference type="InterPro" id="IPR011990">
    <property type="entry name" value="TPR-like_helical_dom_sf"/>
</dbReference>
<proteinExistence type="predicted"/>
<keyword evidence="1" id="KW-0802">TPR repeat</keyword>
<feature type="repeat" description="TPR" evidence="1">
    <location>
        <begin position="86"/>
        <end position="119"/>
    </location>
</feature>
<name>A0AA41Q4X1_9ACTN</name>
<dbReference type="RefSeq" id="WP_235056061.1">
    <property type="nucleotide sequence ID" value="NZ_JAKFHA010000023.1"/>
</dbReference>
<evidence type="ECO:0000313" key="2">
    <source>
        <dbReference type="EMBL" id="MCF2531401.1"/>
    </source>
</evidence>
<dbReference type="InterPro" id="IPR019734">
    <property type="entry name" value="TPR_rpt"/>
</dbReference>
<organism evidence="2 3">
    <name type="scientific">Yinghuangia soli</name>
    <dbReference type="NCBI Taxonomy" id="2908204"/>
    <lineage>
        <taxon>Bacteria</taxon>
        <taxon>Bacillati</taxon>
        <taxon>Actinomycetota</taxon>
        <taxon>Actinomycetes</taxon>
        <taxon>Kitasatosporales</taxon>
        <taxon>Streptomycetaceae</taxon>
        <taxon>Yinghuangia</taxon>
    </lineage>
</organism>
<protein>
    <submittedName>
        <fullName evidence="2">Tetratricopeptide repeat protein</fullName>
    </submittedName>
</protein>
<dbReference type="PROSITE" id="PS50005">
    <property type="entry name" value="TPR"/>
    <property type="match status" value="1"/>
</dbReference>